<dbReference type="InterPro" id="IPR009061">
    <property type="entry name" value="DNA-bd_dom_put_sf"/>
</dbReference>
<dbReference type="SUPFAM" id="SSF46955">
    <property type="entry name" value="Putative DNA-binding domain"/>
    <property type="match status" value="1"/>
</dbReference>
<organism evidence="2">
    <name type="scientific">uncultured Thermomicrobiales bacterium</name>
    <dbReference type="NCBI Taxonomy" id="1645740"/>
    <lineage>
        <taxon>Bacteria</taxon>
        <taxon>Pseudomonadati</taxon>
        <taxon>Thermomicrobiota</taxon>
        <taxon>Thermomicrobia</taxon>
        <taxon>Thermomicrobiales</taxon>
        <taxon>environmental samples</taxon>
    </lineage>
</organism>
<reference evidence="2" key="1">
    <citation type="submission" date="2020-02" db="EMBL/GenBank/DDBJ databases">
        <authorList>
            <person name="Meier V. D."/>
        </authorList>
    </citation>
    <scope>NUCLEOTIDE SEQUENCE</scope>
    <source>
        <strain evidence="2">AVDCRST_MAG18</strain>
    </source>
</reference>
<dbReference type="Gene3D" id="1.10.1660.10">
    <property type="match status" value="1"/>
</dbReference>
<name>A0A6J4UQB8_9BACT</name>
<dbReference type="AlphaFoldDB" id="A0A6J4UQB8"/>
<proteinExistence type="predicted"/>
<gene>
    <name evidence="2" type="ORF">AVDCRST_MAG18-820</name>
</gene>
<accession>A0A6J4UQB8</accession>
<feature type="region of interest" description="Disordered" evidence="1">
    <location>
        <begin position="1"/>
        <end position="30"/>
    </location>
</feature>
<feature type="compositionally biased region" description="Low complexity" evidence="1">
    <location>
        <begin position="18"/>
        <end position="30"/>
    </location>
</feature>
<evidence type="ECO:0000313" key="2">
    <source>
        <dbReference type="EMBL" id="CAA9557750.1"/>
    </source>
</evidence>
<dbReference type="EMBL" id="CADCWN010000056">
    <property type="protein sequence ID" value="CAA9557750.1"/>
    <property type="molecule type" value="Genomic_DNA"/>
</dbReference>
<evidence type="ECO:0000256" key="1">
    <source>
        <dbReference type="SAM" id="MobiDB-lite"/>
    </source>
</evidence>
<sequence>MAEQATVKRGRGRRPKSATTEGAAPRGAAAVADGGAREAVSFTLPDRGAMWMRLALNASQVAVLCGVTLRQVIHWADRGYLPRSGGDTGAFTGQAVDMCMLIKEARTRGISHARAAEQARRFLADELQSDGGVPRVGAPDLSAITGQIREIERNAHTLLAQLDPRMSKDDAE</sequence>
<protein>
    <submittedName>
        <fullName evidence="2">Uncharacterized protein</fullName>
    </submittedName>
</protein>